<evidence type="ECO:0000313" key="2">
    <source>
        <dbReference type="Proteomes" id="UP000243333"/>
    </source>
</evidence>
<dbReference type="InterPro" id="IPR005370">
    <property type="entry name" value="UPF0180"/>
</dbReference>
<dbReference type="Pfam" id="PF03698">
    <property type="entry name" value="UPF0180"/>
    <property type="match status" value="1"/>
</dbReference>
<accession>A0A1G7L2X1</accession>
<protein>
    <recommendedName>
        <fullName evidence="3">YkuS family protein</fullName>
    </recommendedName>
</protein>
<dbReference type="RefSeq" id="WP_093689754.1">
    <property type="nucleotide sequence ID" value="NZ_FNBU01000010.1"/>
</dbReference>
<reference evidence="2" key="1">
    <citation type="submission" date="2016-10" db="EMBL/GenBank/DDBJ databases">
        <authorList>
            <person name="Varghese N."/>
            <person name="Submissions S."/>
        </authorList>
    </citation>
    <scope>NUCLEOTIDE SEQUENCE [LARGE SCALE GENOMIC DNA]</scope>
    <source>
        <strain evidence="2">DSM 23256</strain>
    </source>
</reference>
<evidence type="ECO:0000313" key="1">
    <source>
        <dbReference type="EMBL" id="SDF43706.1"/>
    </source>
</evidence>
<evidence type="ECO:0008006" key="3">
    <source>
        <dbReference type="Google" id="ProtNLM"/>
    </source>
</evidence>
<proteinExistence type="predicted"/>
<name>A0A1G7L2X1_9FIRM</name>
<keyword evidence="2" id="KW-1185">Reference proteome</keyword>
<dbReference type="EMBL" id="FNBU01000010">
    <property type="protein sequence ID" value="SDF43706.1"/>
    <property type="molecule type" value="Genomic_DNA"/>
</dbReference>
<organism evidence="1 2">
    <name type="scientific">Sporolituus thermophilus DSM 23256</name>
    <dbReference type="NCBI Taxonomy" id="1123285"/>
    <lineage>
        <taxon>Bacteria</taxon>
        <taxon>Bacillati</taxon>
        <taxon>Bacillota</taxon>
        <taxon>Negativicutes</taxon>
        <taxon>Selenomonadales</taxon>
        <taxon>Sporomusaceae</taxon>
        <taxon>Sporolituus</taxon>
    </lineage>
</organism>
<dbReference type="OrthoDB" id="1708042at2"/>
<sequence length="80" mass="8535">MQGIGVIAVEKSLSNLIDILESEGYEVVDLDEASLHGVDAIIVSGADINLMNSQDTLTEVPVINAAGKTPEEIVEELERL</sequence>
<dbReference type="AlphaFoldDB" id="A0A1G7L2X1"/>
<gene>
    <name evidence="1" type="ORF">SAMN05660235_01609</name>
</gene>
<dbReference type="STRING" id="1123285.SAMN05660235_01609"/>
<dbReference type="Proteomes" id="UP000243333">
    <property type="component" value="Unassembled WGS sequence"/>
</dbReference>